<dbReference type="RefSeq" id="WP_035247229.1">
    <property type="nucleotide sequence ID" value="NZ_ARXU01000005.1"/>
</dbReference>
<name>A0ABR4WDK5_9GAMM</name>
<accession>A0ABR4WDK5</accession>
<proteinExistence type="predicted"/>
<evidence type="ECO:0000313" key="2">
    <source>
        <dbReference type="EMBL" id="KGD61308.1"/>
    </source>
</evidence>
<comment type="caution">
    <text evidence="2">The sequence shown here is derived from an EMBL/GenBank/DDBJ whole genome shotgun (WGS) entry which is preliminary data.</text>
</comment>
<dbReference type="EMBL" id="ARXU01000005">
    <property type="protein sequence ID" value="KGD61308.1"/>
    <property type="molecule type" value="Genomic_DNA"/>
</dbReference>
<protein>
    <recommendedName>
        <fullName evidence="4">Peptidoglycan-binding protein, CsiV</fullName>
    </recommendedName>
</protein>
<reference evidence="2 3" key="1">
    <citation type="submission" date="2012-09" db="EMBL/GenBank/DDBJ databases">
        <title>Genome Sequence of alkane-degrading Bacterium Alcanivorax jadensis T9.</title>
        <authorList>
            <person name="Lai Q."/>
            <person name="Shao Z."/>
        </authorList>
    </citation>
    <scope>NUCLEOTIDE SEQUENCE [LARGE SCALE GENOMIC DNA]</scope>
    <source>
        <strain evidence="2 3">T9</strain>
    </source>
</reference>
<dbReference type="InterPro" id="IPR021241">
    <property type="entry name" value="CsiV"/>
</dbReference>
<feature type="signal peptide" evidence="1">
    <location>
        <begin position="1"/>
        <end position="19"/>
    </location>
</feature>
<feature type="chain" id="PRO_5045320337" description="Peptidoglycan-binding protein, CsiV" evidence="1">
    <location>
        <begin position="20"/>
        <end position="197"/>
    </location>
</feature>
<dbReference type="Pfam" id="PF10972">
    <property type="entry name" value="CsiV"/>
    <property type="match status" value="1"/>
</dbReference>
<evidence type="ECO:0000313" key="3">
    <source>
        <dbReference type="Proteomes" id="UP000029443"/>
    </source>
</evidence>
<organism evidence="2 3">
    <name type="scientific">Alcanivorax jadensis T9</name>
    <dbReference type="NCBI Taxonomy" id="1177181"/>
    <lineage>
        <taxon>Bacteria</taxon>
        <taxon>Pseudomonadati</taxon>
        <taxon>Pseudomonadota</taxon>
        <taxon>Gammaproteobacteria</taxon>
        <taxon>Oceanospirillales</taxon>
        <taxon>Alcanivoracaceae</taxon>
        <taxon>Alcanivorax</taxon>
    </lineage>
</organism>
<keyword evidence="3" id="KW-1185">Reference proteome</keyword>
<evidence type="ECO:0008006" key="4">
    <source>
        <dbReference type="Google" id="ProtNLM"/>
    </source>
</evidence>
<evidence type="ECO:0000256" key="1">
    <source>
        <dbReference type="SAM" id="SignalP"/>
    </source>
</evidence>
<keyword evidence="1" id="KW-0732">Signal</keyword>
<gene>
    <name evidence="2" type="ORF">T9A_01757</name>
</gene>
<dbReference type="Proteomes" id="UP000029443">
    <property type="component" value="Unassembled WGS sequence"/>
</dbReference>
<sequence length="197" mass="22484">MLRAFFLAVLALMATPVIAQSWYNVEVLIFARDHGSSEEIWPADLQPRYASRSVTIGAPEASEYADPDALSRGAWQPLPEDETVLQYMMERMAGTGDYRQLYHKAWSQPIGDKSDTLPVYLSGGQTLTTGDGNVPELEGTLHFSESRYVHVEPRIWFNTQSNGQRFYVDIDESRRLTGHEVYYFDHPMFGMLVRITR</sequence>